<dbReference type="AlphaFoldDB" id="A0A550C9M0"/>
<evidence type="ECO:0000313" key="9">
    <source>
        <dbReference type="EMBL" id="TRM61500.1"/>
    </source>
</evidence>
<dbReference type="Gene3D" id="3.30.200.20">
    <property type="entry name" value="Phosphorylase Kinase, domain 1"/>
    <property type="match status" value="1"/>
</dbReference>
<protein>
    <recommendedName>
        <fullName evidence="1">non-specific serine/threonine protein kinase</fullName>
        <ecNumber evidence="1">2.7.11.1</ecNumber>
    </recommendedName>
</protein>
<comment type="caution">
    <text evidence="9">The sequence shown here is derived from an EMBL/GenBank/DDBJ whole genome shotgun (WGS) entry which is preliminary data.</text>
</comment>
<evidence type="ECO:0000256" key="7">
    <source>
        <dbReference type="SAM" id="MobiDB-lite"/>
    </source>
</evidence>
<dbReference type="GO" id="GO:0005524">
    <property type="term" value="F:ATP binding"/>
    <property type="evidence" value="ECO:0007669"/>
    <property type="project" value="UniProtKB-KW"/>
</dbReference>
<dbReference type="EC" id="2.7.11.1" evidence="1"/>
<evidence type="ECO:0000256" key="3">
    <source>
        <dbReference type="ARBA" id="ARBA00022679"/>
    </source>
</evidence>
<dbReference type="GO" id="GO:0004674">
    <property type="term" value="F:protein serine/threonine kinase activity"/>
    <property type="evidence" value="ECO:0007669"/>
    <property type="project" value="UniProtKB-KW"/>
</dbReference>
<dbReference type="FunFam" id="3.30.200.20:FF:000538">
    <property type="entry name" value="Putative Casein kinase I"/>
    <property type="match status" value="1"/>
</dbReference>
<keyword evidence="6" id="KW-0067">ATP-binding</keyword>
<accession>A0A550C9M0</accession>
<dbReference type="PROSITE" id="PS50011">
    <property type="entry name" value="PROTEIN_KINASE_DOM"/>
    <property type="match status" value="1"/>
</dbReference>
<dbReference type="InterPro" id="IPR050235">
    <property type="entry name" value="CK1_Ser-Thr_kinase"/>
</dbReference>
<evidence type="ECO:0000256" key="4">
    <source>
        <dbReference type="ARBA" id="ARBA00022741"/>
    </source>
</evidence>
<dbReference type="InterPro" id="IPR008271">
    <property type="entry name" value="Ser/Thr_kinase_AS"/>
</dbReference>
<evidence type="ECO:0000256" key="1">
    <source>
        <dbReference type="ARBA" id="ARBA00012513"/>
    </source>
</evidence>
<dbReference type="Proteomes" id="UP000320762">
    <property type="component" value="Unassembled WGS sequence"/>
</dbReference>
<dbReference type="PROSITE" id="PS00108">
    <property type="entry name" value="PROTEIN_KINASE_ST"/>
    <property type="match status" value="1"/>
</dbReference>
<keyword evidence="5 9" id="KW-0418">Kinase</keyword>
<gene>
    <name evidence="9" type="ORF">BD626DRAFT_549105</name>
</gene>
<keyword evidence="3" id="KW-0808">Transferase</keyword>
<keyword evidence="2" id="KW-0723">Serine/threonine-protein kinase</keyword>
<evidence type="ECO:0000313" key="10">
    <source>
        <dbReference type="Proteomes" id="UP000320762"/>
    </source>
</evidence>
<keyword evidence="4" id="KW-0547">Nucleotide-binding</keyword>
<evidence type="ECO:0000256" key="2">
    <source>
        <dbReference type="ARBA" id="ARBA00022527"/>
    </source>
</evidence>
<feature type="compositionally biased region" description="Basic and acidic residues" evidence="7">
    <location>
        <begin position="254"/>
        <end position="264"/>
    </location>
</feature>
<evidence type="ECO:0000259" key="8">
    <source>
        <dbReference type="PROSITE" id="PS50011"/>
    </source>
</evidence>
<dbReference type="SUPFAM" id="SSF56112">
    <property type="entry name" value="Protein kinase-like (PK-like)"/>
    <property type="match status" value="1"/>
</dbReference>
<dbReference type="OrthoDB" id="5800476at2759"/>
<dbReference type="SMART" id="SM00220">
    <property type="entry name" value="S_TKc"/>
    <property type="match status" value="1"/>
</dbReference>
<dbReference type="InterPro" id="IPR011009">
    <property type="entry name" value="Kinase-like_dom_sf"/>
</dbReference>
<feature type="domain" description="Protein kinase" evidence="8">
    <location>
        <begin position="17"/>
        <end position="314"/>
    </location>
</feature>
<evidence type="ECO:0000256" key="6">
    <source>
        <dbReference type="ARBA" id="ARBA00022840"/>
    </source>
</evidence>
<proteinExistence type="predicted"/>
<dbReference type="InterPro" id="IPR000719">
    <property type="entry name" value="Prot_kinase_dom"/>
</dbReference>
<dbReference type="STRING" id="97359.A0A550C9M0"/>
<reference evidence="9 10" key="1">
    <citation type="journal article" date="2019" name="New Phytol.">
        <title>Comparative genomics reveals unique wood-decay strategies and fruiting body development in the Schizophyllaceae.</title>
        <authorList>
            <person name="Almasi E."/>
            <person name="Sahu N."/>
            <person name="Krizsan K."/>
            <person name="Balint B."/>
            <person name="Kovacs G.M."/>
            <person name="Kiss B."/>
            <person name="Cseklye J."/>
            <person name="Drula E."/>
            <person name="Henrissat B."/>
            <person name="Nagy I."/>
            <person name="Chovatia M."/>
            <person name="Adam C."/>
            <person name="LaButti K."/>
            <person name="Lipzen A."/>
            <person name="Riley R."/>
            <person name="Grigoriev I.V."/>
            <person name="Nagy L.G."/>
        </authorList>
    </citation>
    <scope>NUCLEOTIDE SEQUENCE [LARGE SCALE GENOMIC DNA]</scope>
    <source>
        <strain evidence="9 10">NL-1724</strain>
    </source>
</reference>
<feature type="compositionally biased region" description="Low complexity" evidence="7">
    <location>
        <begin position="291"/>
        <end position="305"/>
    </location>
</feature>
<dbReference type="PANTHER" id="PTHR11909">
    <property type="entry name" value="CASEIN KINASE-RELATED"/>
    <property type="match status" value="1"/>
</dbReference>
<feature type="compositionally biased region" description="Basic and acidic residues" evidence="7">
    <location>
        <begin position="272"/>
        <end position="286"/>
    </location>
</feature>
<feature type="region of interest" description="Disordered" evidence="7">
    <location>
        <begin position="254"/>
        <end position="314"/>
    </location>
</feature>
<keyword evidence="10" id="KW-1185">Reference proteome</keyword>
<dbReference type="EMBL" id="VDMD01000016">
    <property type="protein sequence ID" value="TRM61500.1"/>
    <property type="molecule type" value="Genomic_DNA"/>
</dbReference>
<sequence length="314" mass="35590">MTDNANHRLDLRVGGKYRLGKKIGSGSFGDIYLGINIISGEEVGIKLESVKAKHPQLEYESKVYKTLAGGVGVPFVRWFGTECDYNAMVMDLLGPSLEDLFNFCNRKFSLKTVLLLADQLISRIEYIHSRNFIHRDIKPDNFLMGIGKRGNQVNVIDFGLAKKFRDPKTHLHIPYRENKNLTGTAVPGYVLMYFLRGALPWQGLKAATKKQKYDRIMEKKMTTPTDLLCRGFPNEFGIFLNYTRALRFDDKPDYSVQRAQDDSSKSGSRRKVVQEDDEHRAPDRISTRLTAQQPAAPGAVGQQRAGRGRDADLW</sequence>
<organism evidence="9 10">
    <name type="scientific">Schizophyllum amplum</name>
    <dbReference type="NCBI Taxonomy" id="97359"/>
    <lineage>
        <taxon>Eukaryota</taxon>
        <taxon>Fungi</taxon>
        <taxon>Dikarya</taxon>
        <taxon>Basidiomycota</taxon>
        <taxon>Agaricomycotina</taxon>
        <taxon>Agaricomycetes</taxon>
        <taxon>Agaricomycetidae</taxon>
        <taxon>Agaricales</taxon>
        <taxon>Schizophyllaceae</taxon>
        <taxon>Schizophyllum</taxon>
    </lineage>
</organism>
<dbReference type="Pfam" id="PF00069">
    <property type="entry name" value="Pkinase"/>
    <property type="match status" value="1"/>
</dbReference>
<evidence type="ECO:0000256" key="5">
    <source>
        <dbReference type="ARBA" id="ARBA00022777"/>
    </source>
</evidence>
<name>A0A550C9M0_9AGAR</name>
<dbReference type="Gene3D" id="1.10.510.10">
    <property type="entry name" value="Transferase(Phosphotransferase) domain 1"/>
    <property type="match status" value="2"/>
</dbReference>